<sequence length="138" mass="14588">MFGAQQNRAAAYAKVGVETGVSTASPHQLIVMLFDGALMSLATASAAIDKNDIPGKGNAISKAIEIILNGLKASLDMDAGGELSERLSALYEYMAERLLYANLHNNKAALNEVMALLGNLREAWIAINPDQQARGGLS</sequence>
<evidence type="ECO:0000313" key="8">
    <source>
        <dbReference type="Proteomes" id="UP000248259"/>
    </source>
</evidence>
<evidence type="ECO:0000256" key="6">
    <source>
        <dbReference type="PIRNR" id="PIRNR039090"/>
    </source>
</evidence>
<dbReference type="GO" id="GO:0005829">
    <property type="term" value="C:cytosol"/>
    <property type="evidence" value="ECO:0007669"/>
    <property type="project" value="UniProtKB-SubCell"/>
</dbReference>
<comment type="caution">
    <text evidence="7">The sequence shown here is derived from an EMBL/GenBank/DDBJ whole genome shotgun (WGS) entry which is preliminary data.</text>
</comment>
<keyword evidence="3 6" id="KW-0963">Cytoplasm</keyword>
<dbReference type="InterPro" id="IPR036584">
    <property type="entry name" value="FliS_sf"/>
</dbReference>
<dbReference type="PANTHER" id="PTHR34773">
    <property type="entry name" value="FLAGELLAR SECRETION CHAPERONE FLIS"/>
    <property type="match status" value="1"/>
</dbReference>
<dbReference type="GO" id="GO:0044780">
    <property type="term" value="P:bacterial-type flagellum assembly"/>
    <property type="evidence" value="ECO:0007669"/>
    <property type="project" value="InterPro"/>
</dbReference>
<dbReference type="Proteomes" id="UP000248259">
    <property type="component" value="Unassembled WGS sequence"/>
</dbReference>
<dbReference type="PANTHER" id="PTHR34773:SF1">
    <property type="entry name" value="FLAGELLAR SECRETION CHAPERONE FLIS"/>
    <property type="match status" value="1"/>
</dbReference>
<dbReference type="CDD" id="cd16098">
    <property type="entry name" value="FliS"/>
    <property type="match status" value="1"/>
</dbReference>
<comment type="similarity">
    <text evidence="2 6">Belongs to the FliS family.</text>
</comment>
<comment type="subcellular location">
    <subcellularLocation>
        <location evidence="1 6">Cytoplasm</location>
        <location evidence="1 6">Cytosol</location>
    </subcellularLocation>
</comment>
<accession>A0A323UTM3</accession>
<keyword evidence="7" id="KW-0282">Flagellum</keyword>
<keyword evidence="4 6" id="KW-1005">Bacterial flagellum biogenesis</keyword>
<reference evidence="7 8" key="1">
    <citation type="submission" date="2018-06" db="EMBL/GenBank/DDBJ databases">
        <title>Azoarcus communis strain SWub3 genome.</title>
        <authorList>
            <person name="Zorraquino Salvo V."/>
            <person name="Toubiana D."/>
            <person name="Blumwald E."/>
        </authorList>
    </citation>
    <scope>NUCLEOTIDE SEQUENCE [LARGE SCALE GENOMIC DNA]</scope>
    <source>
        <strain evidence="7 8">SWub3</strain>
    </source>
</reference>
<proteinExistence type="inferred from homology"/>
<evidence type="ECO:0000256" key="1">
    <source>
        <dbReference type="ARBA" id="ARBA00004514"/>
    </source>
</evidence>
<dbReference type="OrthoDB" id="9792010at2"/>
<dbReference type="RefSeq" id="WP_110526116.1">
    <property type="nucleotide sequence ID" value="NZ_QKOE01000011.1"/>
</dbReference>
<evidence type="ECO:0000256" key="3">
    <source>
        <dbReference type="ARBA" id="ARBA00022490"/>
    </source>
</evidence>
<name>A0A323UTM3_9RHOO</name>
<keyword evidence="7" id="KW-0969">Cilium</keyword>
<dbReference type="SUPFAM" id="SSF101116">
    <property type="entry name" value="Flagellar export chaperone FliS"/>
    <property type="match status" value="1"/>
</dbReference>
<protein>
    <recommendedName>
        <fullName evidence="6">Flagellar secretion chaperone FliS</fullName>
    </recommendedName>
</protein>
<dbReference type="GO" id="GO:0071973">
    <property type="term" value="P:bacterial-type flagellum-dependent cell motility"/>
    <property type="evidence" value="ECO:0007669"/>
    <property type="project" value="TreeGrafter"/>
</dbReference>
<dbReference type="EMBL" id="QKOE01000011">
    <property type="protein sequence ID" value="PZA15737.1"/>
    <property type="molecule type" value="Genomic_DNA"/>
</dbReference>
<dbReference type="NCBIfam" id="TIGR00208">
    <property type="entry name" value="fliS"/>
    <property type="match status" value="1"/>
</dbReference>
<keyword evidence="7" id="KW-0966">Cell projection</keyword>
<dbReference type="Gene3D" id="1.20.120.340">
    <property type="entry name" value="Flagellar protein FliS"/>
    <property type="match status" value="1"/>
</dbReference>
<evidence type="ECO:0000256" key="5">
    <source>
        <dbReference type="ARBA" id="ARBA00023186"/>
    </source>
</evidence>
<keyword evidence="5" id="KW-0143">Chaperone</keyword>
<evidence type="ECO:0000313" key="7">
    <source>
        <dbReference type="EMBL" id="PZA15737.1"/>
    </source>
</evidence>
<gene>
    <name evidence="7" type="primary">fliS</name>
    <name evidence="7" type="ORF">DNK49_14805</name>
</gene>
<evidence type="ECO:0000256" key="4">
    <source>
        <dbReference type="ARBA" id="ARBA00022795"/>
    </source>
</evidence>
<dbReference type="AlphaFoldDB" id="A0A323UTM3"/>
<dbReference type="InterPro" id="IPR003713">
    <property type="entry name" value="FliS"/>
</dbReference>
<dbReference type="PIRSF" id="PIRSF039090">
    <property type="entry name" value="Flis"/>
    <property type="match status" value="1"/>
</dbReference>
<keyword evidence="8" id="KW-1185">Reference proteome</keyword>
<organism evidence="7 8">
    <name type="scientific">Parazoarcus communis SWub3 = DSM 12120</name>
    <dbReference type="NCBI Taxonomy" id="1121029"/>
    <lineage>
        <taxon>Bacteria</taxon>
        <taxon>Pseudomonadati</taxon>
        <taxon>Pseudomonadota</taxon>
        <taxon>Betaproteobacteria</taxon>
        <taxon>Rhodocyclales</taxon>
        <taxon>Zoogloeaceae</taxon>
        <taxon>Parazoarcus</taxon>
    </lineage>
</organism>
<evidence type="ECO:0000256" key="2">
    <source>
        <dbReference type="ARBA" id="ARBA00008787"/>
    </source>
</evidence>
<dbReference type="Pfam" id="PF02561">
    <property type="entry name" value="FliS"/>
    <property type="match status" value="1"/>
</dbReference>